<reference evidence="1" key="1">
    <citation type="submission" date="2022-04" db="EMBL/GenBank/DDBJ databases">
        <title>Flavobacterium pygoscelis sp. nov. isolated from Chinstrap chick (Pygoscelis antarcticus).</title>
        <authorList>
            <person name="Irgang R."/>
            <person name="Poblete-Morales M."/>
            <person name="Avendano-Herrera R."/>
        </authorList>
    </citation>
    <scope>NUCLEOTIDE SEQUENCE</scope>
    <source>
        <strain evidence="1">I-SCBP12n</strain>
    </source>
</reference>
<gene>
    <name evidence="1" type="ORF">MW871_13830</name>
</gene>
<dbReference type="Proteomes" id="UP001139260">
    <property type="component" value="Unassembled WGS sequence"/>
</dbReference>
<keyword evidence="2" id="KW-1185">Reference proteome</keyword>
<sequence length="203" mass="23783">MKKYILTIFLFSFCLIWSQKSKSLKNQKVYLKEAQESLNKSDNASAIGFYIYVYELNPNNDLGKIAKIKTDSLKSVPRKKYIESIIGKWNLNRTGSNWGFENYKDSLNNQILIIEKNKLIFFNQNKSTKELKLVKSEDLIFFTSVNEDNYSNELLFSDNEIWSFSINKNNSELIQFYSGQKTENGRTEMVCGNSELYYTRLED</sequence>
<protein>
    <submittedName>
        <fullName evidence="1">Uncharacterized protein</fullName>
    </submittedName>
</protein>
<comment type="caution">
    <text evidence="1">The sequence shown here is derived from an EMBL/GenBank/DDBJ whole genome shotgun (WGS) entry which is preliminary data.</text>
</comment>
<evidence type="ECO:0000313" key="1">
    <source>
        <dbReference type="EMBL" id="MCK8142975.1"/>
    </source>
</evidence>
<proteinExistence type="predicted"/>
<dbReference type="RefSeq" id="WP_248429061.1">
    <property type="nucleotide sequence ID" value="NZ_JALNUB010000010.1"/>
</dbReference>
<dbReference type="AlphaFoldDB" id="A0A9X2BPE4"/>
<organism evidence="1 2">
    <name type="scientific">Flavobacterium pygoscelis</name>
    <dbReference type="NCBI Taxonomy" id="2893176"/>
    <lineage>
        <taxon>Bacteria</taxon>
        <taxon>Pseudomonadati</taxon>
        <taxon>Bacteroidota</taxon>
        <taxon>Flavobacteriia</taxon>
        <taxon>Flavobacteriales</taxon>
        <taxon>Flavobacteriaceae</taxon>
        <taxon>Flavobacterium</taxon>
    </lineage>
</organism>
<evidence type="ECO:0000313" key="2">
    <source>
        <dbReference type="Proteomes" id="UP001139260"/>
    </source>
</evidence>
<accession>A0A9X2BPE4</accession>
<name>A0A9X2BPE4_9FLAO</name>
<dbReference type="EMBL" id="JALNUB010000010">
    <property type="protein sequence ID" value="MCK8142975.1"/>
    <property type="molecule type" value="Genomic_DNA"/>
</dbReference>